<evidence type="ECO:0000313" key="1">
    <source>
        <dbReference type="EMBL" id="GAA0157439.1"/>
    </source>
</evidence>
<accession>A0AAV3Q079</accession>
<sequence>MQRVMELGPGPQAIHEVSRLWLQATSTSLALANGNSGLHQRSTRLEEELFLERAKVITLEKVFRELRPLATAANHLS</sequence>
<name>A0AAV3Q079_LITER</name>
<dbReference type="AlphaFoldDB" id="A0AAV3Q079"/>
<evidence type="ECO:0000313" key="2">
    <source>
        <dbReference type="Proteomes" id="UP001454036"/>
    </source>
</evidence>
<reference evidence="1 2" key="1">
    <citation type="submission" date="2024-01" db="EMBL/GenBank/DDBJ databases">
        <title>The complete chloroplast genome sequence of Lithospermum erythrorhizon: insights into the phylogenetic relationship among Boraginaceae species and the maternal lineages of purple gromwells.</title>
        <authorList>
            <person name="Okada T."/>
            <person name="Watanabe K."/>
        </authorList>
    </citation>
    <scope>NUCLEOTIDE SEQUENCE [LARGE SCALE GENOMIC DNA]</scope>
</reference>
<gene>
    <name evidence="1" type="ORF">LIER_14707</name>
</gene>
<keyword evidence="2" id="KW-1185">Reference proteome</keyword>
<proteinExistence type="predicted"/>
<dbReference type="EMBL" id="BAABME010003107">
    <property type="protein sequence ID" value="GAA0157439.1"/>
    <property type="molecule type" value="Genomic_DNA"/>
</dbReference>
<organism evidence="1 2">
    <name type="scientific">Lithospermum erythrorhizon</name>
    <name type="common">Purple gromwell</name>
    <name type="synonym">Lithospermum officinale var. erythrorhizon</name>
    <dbReference type="NCBI Taxonomy" id="34254"/>
    <lineage>
        <taxon>Eukaryota</taxon>
        <taxon>Viridiplantae</taxon>
        <taxon>Streptophyta</taxon>
        <taxon>Embryophyta</taxon>
        <taxon>Tracheophyta</taxon>
        <taxon>Spermatophyta</taxon>
        <taxon>Magnoliopsida</taxon>
        <taxon>eudicotyledons</taxon>
        <taxon>Gunneridae</taxon>
        <taxon>Pentapetalae</taxon>
        <taxon>asterids</taxon>
        <taxon>lamiids</taxon>
        <taxon>Boraginales</taxon>
        <taxon>Boraginaceae</taxon>
        <taxon>Boraginoideae</taxon>
        <taxon>Lithospermeae</taxon>
        <taxon>Lithospermum</taxon>
    </lineage>
</organism>
<comment type="caution">
    <text evidence="1">The sequence shown here is derived from an EMBL/GenBank/DDBJ whole genome shotgun (WGS) entry which is preliminary data.</text>
</comment>
<dbReference type="Proteomes" id="UP001454036">
    <property type="component" value="Unassembled WGS sequence"/>
</dbReference>
<protein>
    <submittedName>
        <fullName evidence="1">Uncharacterized protein</fullName>
    </submittedName>
</protein>